<evidence type="ECO:0000313" key="2">
    <source>
        <dbReference type="EMBL" id="MBC2594408.1"/>
    </source>
</evidence>
<evidence type="ECO:0000256" key="1">
    <source>
        <dbReference type="SAM" id="Phobius"/>
    </source>
</evidence>
<evidence type="ECO:0000313" key="3">
    <source>
        <dbReference type="Proteomes" id="UP000546464"/>
    </source>
</evidence>
<name>A0A842HEE0_9BACT</name>
<reference evidence="2 3" key="1">
    <citation type="submission" date="2020-07" db="EMBL/GenBank/DDBJ databases">
        <authorList>
            <person name="Feng X."/>
        </authorList>
    </citation>
    <scope>NUCLEOTIDE SEQUENCE [LARGE SCALE GENOMIC DNA]</scope>
    <source>
        <strain evidence="2 3">JCM31066</strain>
    </source>
</reference>
<keyword evidence="1" id="KW-0812">Transmembrane</keyword>
<dbReference type="PANTHER" id="PTHR37464">
    <property type="entry name" value="BLL2463 PROTEIN"/>
    <property type="match status" value="1"/>
</dbReference>
<keyword evidence="1" id="KW-1133">Transmembrane helix</keyword>
<dbReference type="RefSeq" id="WP_185675392.1">
    <property type="nucleotide sequence ID" value="NZ_JACHVB010000021.1"/>
</dbReference>
<dbReference type="Proteomes" id="UP000546464">
    <property type="component" value="Unassembled WGS sequence"/>
</dbReference>
<accession>A0A842HEE0</accession>
<dbReference type="AlphaFoldDB" id="A0A842HEE0"/>
<keyword evidence="3" id="KW-1185">Reference proteome</keyword>
<feature type="transmembrane region" description="Helical" evidence="1">
    <location>
        <begin position="61"/>
        <end position="78"/>
    </location>
</feature>
<sequence>MHLILSNPPGWWGLLMLPALVLIHCLHRNRQPLIISTLFLVQRGSNERHGGRKFVFWRHSVTFWLQVLAALLITWLLLQPRWIGEQTRQRIALVLDSSLSMDAFRPELLEALREQTQTLSGTAAQTDWLLMESDPRAPVLYRGEDRQELLRLASEWQPTLGVHDPSGALATVRALVGPEGAVIFVTDHPPDAPDPKLAVLSAGRPLDNAGFAGVQVGMRNGEALWRTLLKNYSDQPVERRWWIEINGEQTEPRLAALPANGHLELAGAMPHGVKSLTLVLEDDAWPIDNRLPLVWPEPMRIAYLVQTGDPAQSTALRALFKSLGETYHGTLEGRTDLLVAESSDLNHLPGDIVHQVLFAPTTETSTLPAGAISVEDHPLNEGLNWNTLTVRGGVTPAQLGPGETPLVWLGGTPLIWTREHPQGRDLVFNFSLRDSNALKLPATVLLAGRFVEQLRDGKPGPRADNFELGQALSVSLPADIRDLRVNGEPAQASGHLRLNAPTRPGSLEVTADDTLLLRGAAHFADIREADLRGAAAYSDITDTERRLITMNSEADAWQLWWVLLLTGVMLAGWHYAERGR</sequence>
<proteinExistence type="predicted"/>
<feature type="transmembrane region" description="Helical" evidence="1">
    <location>
        <begin position="557"/>
        <end position="576"/>
    </location>
</feature>
<protein>
    <recommendedName>
        <fullName evidence="4">Aerotolerance regulator N-terminal domain-containing protein</fullName>
    </recommendedName>
</protein>
<feature type="transmembrane region" description="Helical" evidence="1">
    <location>
        <begin position="12"/>
        <end position="29"/>
    </location>
</feature>
<organism evidence="2 3">
    <name type="scientific">Ruficoccus amylovorans</name>
    <dbReference type="NCBI Taxonomy" id="1804625"/>
    <lineage>
        <taxon>Bacteria</taxon>
        <taxon>Pseudomonadati</taxon>
        <taxon>Verrucomicrobiota</taxon>
        <taxon>Opitutia</taxon>
        <taxon>Puniceicoccales</taxon>
        <taxon>Cerasicoccaceae</taxon>
        <taxon>Ruficoccus</taxon>
    </lineage>
</organism>
<keyword evidence="1" id="KW-0472">Membrane</keyword>
<evidence type="ECO:0008006" key="4">
    <source>
        <dbReference type="Google" id="ProtNLM"/>
    </source>
</evidence>
<comment type="caution">
    <text evidence="2">The sequence shown here is derived from an EMBL/GenBank/DDBJ whole genome shotgun (WGS) entry which is preliminary data.</text>
</comment>
<dbReference type="PANTHER" id="PTHR37464:SF1">
    <property type="entry name" value="BLL2463 PROTEIN"/>
    <property type="match status" value="1"/>
</dbReference>
<dbReference type="EMBL" id="JACHVB010000021">
    <property type="protein sequence ID" value="MBC2594408.1"/>
    <property type="molecule type" value="Genomic_DNA"/>
</dbReference>
<gene>
    <name evidence="2" type="ORF">H5P28_09080</name>
</gene>